<dbReference type="InterPro" id="IPR003305">
    <property type="entry name" value="CenC_carb-bd"/>
</dbReference>
<proteinExistence type="predicted"/>
<keyword evidence="5" id="KW-1185">Reference proteome</keyword>
<dbReference type="Proteomes" id="UP000014760">
    <property type="component" value="Unassembled WGS sequence"/>
</dbReference>
<gene>
    <name evidence="3" type="ORF">CAPTEDRAFT_191328</name>
</gene>
<reference evidence="4" key="3">
    <citation type="submission" date="2015-06" db="UniProtKB">
        <authorList>
            <consortium name="EnsemblMetazoa"/>
        </authorList>
    </citation>
    <scope>IDENTIFICATION</scope>
</reference>
<dbReference type="STRING" id="283909.R7U6C2"/>
<dbReference type="Pfam" id="PF02018">
    <property type="entry name" value="CBM_4_9"/>
    <property type="match status" value="1"/>
</dbReference>
<dbReference type="EMBL" id="KB304598">
    <property type="protein sequence ID" value="ELU01900.1"/>
    <property type="molecule type" value="Genomic_DNA"/>
</dbReference>
<evidence type="ECO:0000313" key="4">
    <source>
        <dbReference type="EnsemblMetazoa" id="CapteP191328"/>
    </source>
</evidence>
<evidence type="ECO:0000256" key="1">
    <source>
        <dbReference type="ARBA" id="ARBA00022801"/>
    </source>
</evidence>
<sequence>MLSEIEARVCIKRVSSLPCSDAVYIATAAVVYLSITINEKSSAPGKVERNGKNFGVEQSLSVEEGLVPNRVYFTSAYIKFVNPIDAYHQIEIYVTKTSGGKNSRTVYGKTAFLRPCDEWVRVGGDFKTDADTTKVAVAFVVGKTDKMDYFMDTGVLVQADYEDDWRASANQRIDKLRKGPVTFKLDNYELIIWLTIS</sequence>
<evidence type="ECO:0000313" key="3">
    <source>
        <dbReference type="EMBL" id="ELU01900.1"/>
    </source>
</evidence>
<dbReference type="HOGENOM" id="CLU_1385374_0_0_1"/>
<dbReference type="EnsemblMetazoa" id="CapteT191328">
    <property type="protein sequence ID" value="CapteP191328"/>
    <property type="gene ID" value="CapteG191328"/>
</dbReference>
<keyword evidence="1" id="KW-0378">Hydrolase</keyword>
<organism evidence="3">
    <name type="scientific">Capitella teleta</name>
    <name type="common">Polychaete worm</name>
    <dbReference type="NCBI Taxonomy" id="283909"/>
    <lineage>
        <taxon>Eukaryota</taxon>
        <taxon>Metazoa</taxon>
        <taxon>Spiralia</taxon>
        <taxon>Lophotrochozoa</taxon>
        <taxon>Annelida</taxon>
        <taxon>Polychaeta</taxon>
        <taxon>Sedentaria</taxon>
        <taxon>Scolecida</taxon>
        <taxon>Capitellidae</taxon>
        <taxon>Capitella</taxon>
    </lineage>
</organism>
<protein>
    <recommendedName>
        <fullName evidence="2">CBM-cenC domain-containing protein</fullName>
    </recommendedName>
</protein>
<name>R7U6C2_CAPTE</name>
<accession>R7U6C2</accession>
<reference evidence="5" key="1">
    <citation type="submission" date="2012-12" db="EMBL/GenBank/DDBJ databases">
        <authorList>
            <person name="Hellsten U."/>
            <person name="Grimwood J."/>
            <person name="Chapman J.A."/>
            <person name="Shapiro H."/>
            <person name="Aerts A."/>
            <person name="Otillar R.P."/>
            <person name="Terry A.Y."/>
            <person name="Boore J.L."/>
            <person name="Simakov O."/>
            <person name="Marletaz F."/>
            <person name="Cho S.-J."/>
            <person name="Edsinger-Gonzales E."/>
            <person name="Havlak P."/>
            <person name="Kuo D.-H."/>
            <person name="Larsson T."/>
            <person name="Lv J."/>
            <person name="Arendt D."/>
            <person name="Savage R."/>
            <person name="Osoegawa K."/>
            <person name="de Jong P."/>
            <person name="Lindberg D.R."/>
            <person name="Seaver E.C."/>
            <person name="Weisblat D.A."/>
            <person name="Putnam N.H."/>
            <person name="Grigoriev I.V."/>
            <person name="Rokhsar D.S."/>
        </authorList>
    </citation>
    <scope>NUCLEOTIDE SEQUENCE</scope>
    <source>
        <strain evidence="5">I ESC-2004</strain>
    </source>
</reference>
<dbReference type="Gene3D" id="2.60.120.260">
    <property type="entry name" value="Galactose-binding domain-like"/>
    <property type="match status" value="1"/>
</dbReference>
<evidence type="ECO:0000259" key="2">
    <source>
        <dbReference type="Pfam" id="PF02018"/>
    </source>
</evidence>
<evidence type="ECO:0000313" key="5">
    <source>
        <dbReference type="Proteomes" id="UP000014760"/>
    </source>
</evidence>
<reference evidence="3 5" key="2">
    <citation type="journal article" date="2013" name="Nature">
        <title>Insights into bilaterian evolution from three spiralian genomes.</title>
        <authorList>
            <person name="Simakov O."/>
            <person name="Marletaz F."/>
            <person name="Cho S.J."/>
            <person name="Edsinger-Gonzales E."/>
            <person name="Havlak P."/>
            <person name="Hellsten U."/>
            <person name="Kuo D.H."/>
            <person name="Larsson T."/>
            <person name="Lv J."/>
            <person name="Arendt D."/>
            <person name="Savage R."/>
            <person name="Osoegawa K."/>
            <person name="de Jong P."/>
            <person name="Grimwood J."/>
            <person name="Chapman J.A."/>
            <person name="Shapiro H."/>
            <person name="Aerts A."/>
            <person name="Otillar R.P."/>
            <person name="Terry A.Y."/>
            <person name="Boore J.L."/>
            <person name="Grigoriev I.V."/>
            <person name="Lindberg D.R."/>
            <person name="Seaver E.C."/>
            <person name="Weisblat D.A."/>
            <person name="Putnam N.H."/>
            <person name="Rokhsar D.S."/>
        </authorList>
    </citation>
    <scope>NUCLEOTIDE SEQUENCE</scope>
    <source>
        <strain evidence="3 5">I ESC-2004</strain>
    </source>
</reference>
<dbReference type="AlphaFoldDB" id="R7U6C2"/>
<dbReference type="GO" id="GO:0016798">
    <property type="term" value="F:hydrolase activity, acting on glycosyl bonds"/>
    <property type="evidence" value="ECO:0007669"/>
    <property type="project" value="InterPro"/>
</dbReference>
<feature type="domain" description="CBM-cenC" evidence="2">
    <location>
        <begin position="57"/>
        <end position="145"/>
    </location>
</feature>
<dbReference type="EMBL" id="AMQN01001704">
    <property type="status" value="NOT_ANNOTATED_CDS"/>
    <property type="molecule type" value="Genomic_DNA"/>
</dbReference>